<dbReference type="AlphaFoldDB" id="A0A077MFR2"/>
<protein>
    <recommendedName>
        <fullName evidence="3">RES domain-containing protein</fullName>
    </recommendedName>
</protein>
<reference evidence="1 2" key="1">
    <citation type="journal article" date="2013" name="ISME J.">
        <title>A metabolic model for members of the genus Tetrasphaera involved in enhanced biological phosphorus removal.</title>
        <authorList>
            <person name="Kristiansen R."/>
            <person name="Nguyen H.T.T."/>
            <person name="Saunders A.M."/>
            <person name="Nielsen J.L."/>
            <person name="Wimmer R."/>
            <person name="Le V.Q."/>
            <person name="McIlroy S.J."/>
            <person name="Petrovski S."/>
            <person name="Seviour R.J."/>
            <person name="Calteau A."/>
            <person name="Nielsen K.L."/>
            <person name="Nielsen P.H."/>
        </authorList>
    </citation>
    <scope>NUCLEOTIDE SEQUENCE [LARGE SCALE GENOMIC DNA]</scope>
    <source>
        <strain evidence="1 2">Ben 74</strain>
    </source>
</reference>
<organism evidence="1 2">
    <name type="scientific">Nostocoides jenkinsii Ben 74</name>
    <dbReference type="NCBI Taxonomy" id="1193518"/>
    <lineage>
        <taxon>Bacteria</taxon>
        <taxon>Bacillati</taxon>
        <taxon>Actinomycetota</taxon>
        <taxon>Actinomycetes</taxon>
        <taxon>Micrococcales</taxon>
        <taxon>Intrasporangiaceae</taxon>
        <taxon>Nostocoides</taxon>
    </lineage>
</organism>
<dbReference type="STRING" id="1193518.BN13_900011"/>
<dbReference type="EMBL" id="CAJC01000206">
    <property type="protein sequence ID" value="CCI54965.1"/>
    <property type="molecule type" value="Genomic_DNA"/>
</dbReference>
<accession>A0A077MFR2</accession>
<gene>
    <name evidence="1" type="ORF">BN13_900011</name>
</gene>
<comment type="caution">
    <text evidence="1">The sequence shown here is derived from an EMBL/GenBank/DDBJ whole genome shotgun (WGS) entry which is preliminary data.</text>
</comment>
<sequence length="139" mass="15305">MYAAPHITTVVAERFQKYRLVDPHTGAPFLFGWQPTRPLRCLNLTGDWPVANRAAHALLSGPRSTCRRYAAAILDSWPDLDGLRVRSSIDGRLTFVLFEPAADALPDLPAYARPLTQPDTFAVVHAAAKQLGYAALPPR</sequence>
<evidence type="ECO:0008006" key="3">
    <source>
        <dbReference type="Google" id="ProtNLM"/>
    </source>
</evidence>
<keyword evidence="2" id="KW-1185">Reference proteome</keyword>
<dbReference type="Proteomes" id="UP000035720">
    <property type="component" value="Unassembled WGS sequence"/>
</dbReference>
<evidence type="ECO:0000313" key="1">
    <source>
        <dbReference type="EMBL" id="CCI54965.1"/>
    </source>
</evidence>
<proteinExistence type="predicted"/>
<name>A0A077MFR2_9MICO</name>
<evidence type="ECO:0000313" key="2">
    <source>
        <dbReference type="Proteomes" id="UP000035720"/>
    </source>
</evidence>